<dbReference type="InterPro" id="IPR018368">
    <property type="entry name" value="ClpA/B_CS1"/>
</dbReference>
<dbReference type="CDD" id="cd19499">
    <property type="entry name" value="RecA-like_ClpB_Hsp104-like"/>
    <property type="match status" value="1"/>
</dbReference>
<dbReference type="PRINTS" id="PR00300">
    <property type="entry name" value="CLPPROTEASEA"/>
</dbReference>
<dbReference type="Pfam" id="PF07724">
    <property type="entry name" value="AAA_2"/>
    <property type="match status" value="1"/>
</dbReference>
<comment type="similarity">
    <text evidence="4">Belongs to the ClpA/ClpB family.</text>
</comment>
<dbReference type="PROSITE" id="PS00870">
    <property type="entry name" value="CLPAB_1"/>
    <property type="match status" value="1"/>
</dbReference>
<dbReference type="InterPro" id="IPR050130">
    <property type="entry name" value="ClpA_ClpB"/>
</dbReference>
<evidence type="ECO:0000256" key="3">
    <source>
        <dbReference type="ARBA" id="ARBA00023186"/>
    </source>
</evidence>
<dbReference type="InterPro" id="IPR028299">
    <property type="entry name" value="ClpA/B_CS2"/>
</dbReference>
<accession>A0A133XUL0</accession>
<sequence>MLCQRCKKRQAAIHMYANINGQRQAINLCQKCYAEMIHGPSAITSTPEGNRPSYWDQLGDLFRHVQEEQVLSSQESPHFSEQGQSQSQGLLAQFGTNMTELARNGKYDPIIGRDKEIQRLIEILNRRTKNNPVLIGEAGVGKTAVVEGLAQKIIQKEVPVKLQHKEVIQLDVVSLVQGTGVRGQFEEKMHQLIQELTQNPQIILFIDEIHEIVGAGSAENSSMDAGNILKPALARGELQLVGATTLNEYRKIEKDSALARRLQPITVKEPSIEESFAIIQGIAPQYESFHQVKFSPEALKATVTLSNRYIQDRQLPDKAIDLLDEAGSKKNLTIPFLDSETLNQQIEELDRLKTMATEAEDYEKAAYYRDQLKHYKEMRDNNQAVSETTPTVTVEDIQKLVEAKTGIPVGQLQAQEQDQLIHLEEQLNAHVIGQKEAVSAISAAIRRNRVGFNQVNRPIGSFLFVGPTGVGKTELARQLARILFGSQDAMIRFDMSEYMEKHSVAKLIGAPPGYVGYEEAGQLSEQVRRQPYSLILLDEIEKAHPDVLNLFLQVMEDGRLTDAQGRTVSFKDTLIIMTSNAGTAGVEASVGFAASKQGKQTSVLRHLKDFFKAEFLNRFDAIVEFQALTKKELIQIVDLMLEAMNTMLLPQAIRVTVTDEVKDRLVTLGYDAKLGARPLRRVLQDQIENQVADAFLQNPDLHHVHFALNDQEDIVIDQVSNEAALLPAKQEGSLEEETLPSGQED</sequence>
<dbReference type="GO" id="GO:0005737">
    <property type="term" value="C:cytoplasm"/>
    <property type="evidence" value="ECO:0007669"/>
    <property type="project" value="TreeGrafter"/>
</dbReference>
<dbReference type="Pfam" id="PF10431">
    <property type="entry name" value="ClpB_D2-small"/>
    <property type="match status" value="1"/>
</dbReference>
<dbReference type="InterPro" id="IPR003959">
    <property type="entry name" value="ATPase_AAA_core"/>
</dbReference>
<dbReference type="PANTHER" id="PTHR11638">
    <property type="entry name" value="ATP-DEPENDENT CLP PROTEASE"/>
    <property type="match status" value="1"/>
</dbReference>
<dbReference type="GO" id="GO:0005524">
    <property type="term" value="F:ATP binding"/>
    <property type="evidence" value="ECO:0007669"/>
    <property type="project" value="UniProtKB-KW"/>
</dbReference>
<dbReference type="Gene3D" id="3.40.50.300">
    <property type="entry name" value="P-loop containing nucleotide triphosphate hydrolases"/>
    <property type="match status" value="2"/>
</dbReference>
<dbReference type="InterPro" id="IPR027417">
    <property type="entry name" value="P-loop_NTPase"/>
</dbReference>
<evidence type="ECO:0000313" key="7">
    <source>
        <dbReference type="Proteomes" id="UP000070422"/>
    </source>
</evidence>
<keyword evidence="3 4" id="KW-0143">Chaperone</keyword>
<dbReference type="FunFam" id="3.40.50.300:FF:000025">
    <property type="entry name" value="ATP-dependent Clp protease subunit"/>
    <property type="match status" value="1"/>
</dbReference>
<comment type="caution">
    <text evidence="6">The sequence shown here is derived from an EMBL/GenBank/DDBJ whole genome shotgun (WGS) entry which is preliminary data.</text>
</comment>
<dbReference type="SMART" id="SM01086">
    <property type="entry name" value="ClpB_D2-small"/>
    <property type="match status" value="1"/>
</dbReference>
<dbReference type="Pfam" id="PF00004">
    <property type="entry name" value="AAA"/>
    <property type="match status" value="1"/>
</dbReference>
<dbReference type="InterPro" id="IPR041546">
    <property type="entry name" value="ClpA/ClpB_AAA_lid"/>
</dbReference>
<dbReference type="SUPFAM" id="SSF52540">
    <property type="entry name" value="P-loop containing nucleoside triphosphate hydrolases"/>
    <property type="match status" value="2"/>
</dbReference>
<proteinExistence type="inferred from homology"/>
<feature type="domain" description="UVR" evidence="5">
    <location>
        <begin position="343"/>
        <end position="378"/>
    </location>
</feature>
<dbReference type="OrthoDB" id="9803641at2"/>
<organism evidence="6 7">
    <name type="scientific">Aerococcus christensenii</name>
    <dbReference type="NCBI Taxonomy" id="87541"/>
    <lineage>
        <taxon>Bacteria</taxon>
        <taxon>Bacillati</taxon>
        <taxon>Bacillota</taxon>
        <taxon>Bacilli</taxon>
        <taxon>Lactobacillales</taxon>
        <taxon>Aerococcaceae</taxon>
        <taxon>Aerococcus</taxon>
    </lineage>
</organism>
<dbReference type="FunFam" id="3.40.50.300:FF:000010">
    <property type="entry name" value="Chaperone clpB 1, putative"/>
    <property type="match status" value="1"/>
</dbReference>
<evidence type="ECO:0000259" key="5">
    <source>
        <dbReference type="PROSITE" id="PS50151"/>
    </source>
</evidence>
<dbReference type="CDD" id="cd00009">
    <property type="entry name" value="AAA"/>
    <property type="match status" value="1"/>
</dbReference>
<dbReference type="GO" id="GO:0016887">
    <property type="term" value="F:ATP hydrolysis activity"/>
    <property type="evidence" value="ECO:0007669"/>
    <property type="project" value="InterPro"/>
</dbReference>
<dbReference type="Gene3D" id="1.10.8.60">
    <property type="match status" value="2"/>
</dbReference>
<dbReference type="SMART" id="SM00382">
    <property type="entry name" value="AAA"/>
    <property type="match status" value="2"/>
</dbReference>
<dbReference type="STRING" id="87541.AWM71_05815"/>
<dbReference type="Proteomes" id="UP000070422">
    <property type="component" value="Unassembled WGS sequence"/>
</dbReference>
<dbReference type="Pfam" id="PF17871">
    <property type="entry name" value="AAA_lid_9"/>
    <property type="match status" value="1"/>
</dbReference>
<dbReference type="GO" id="GO:0034605">
    <property type="term" value="P:cellular response to heat"/>
    <property type="evidence" value="ECO:0007669"/>
    <property type="project" value="TreeGrafter"/>
</dbReference>
<evidence type="ECO:0000256" key="2">
    <source>
        <dbReference type="ARBA" id="ARBA00022840"/>
    </source>
</evidence>
<protein>
    <submittedName>
        <fullName evidence="6">Putative negative regulator of genetic competence ClpC/MecB</fullName>
    </submittedName>
</protein>
<dbReference type="Gene3D" id="4.10.860.10">
    <property type="entry name" value="UVR domain"/>
    <property type="match status" value="1"/>
</dbReference>
<evidence type="ECO:0000313" key="6">
    <source>
        <dbReference type="EMBL" id="KXB34603.1"/>
    </source>
</evidence>
<dbReference type="PANTHER" id="PTHR11638:SF175">
    <property type="entry name" value="ATP-DEPENDENT CLP PROTEASE, ATP-BINDING SUBUNIT CLPC"/>
    <property type="match status" value="1"/>
</dbReference>
<keyword evidence="2 4" id="KW-0067">ATP-binding</keyword>
<evidence type="ECO:0000256" key="1">
    <source>
        <dbReference type="ARBA" id="ARBA00022741"/>
    </source>
</evidence>
<gene>
    <name evidence="6" type="ORF">HMPREF3187_01371</name>
</gene>
<name>A0A133XUL0_9LACT</name>
<keyword evidence="1 4" id="KW-0547">Nucleotide-binding</keyword>
<dbReference type="InterPro" id="IPR001270">
    <property type="entry name" value="ClpA/B"/>
</dbReference>
<dbReference type="PATRIC" id="fig|87541.4.peg.1354"/>
<dbReference type="EMBL" id="LSCQ01000074">
    <property type="protein sequence ID" value="KXB34603.1"/>
    <property type="molecule type" value="Genomic_DNA"/>
</dbReference>
<dbReference type="InterPro" id="IPR001943">
    <property type="entry name" value="UVR_dom"/>
</dbReference>
<dbReference type="AlphaFoldDB" id="A0A133XUL0"/>
<dbReference type="PROSITE" id="PS00871">
    <property type="entry name" value="CLPAB_2"/>
    <property type="match status" value="1"/>
</dbReference>
<dbReference type="InterPro" id="IPR019489">
    <property type="entry name" value="Clp_ATPase_C"/>
</dbReference>
<evidence type="ECO:0000256" key="4">
    <source>
        <dbReference type="RuleBase" id="RU004432"/>
    </source>
</evidence>
<reference evidence="6 7" key="1">
    <citation type="submission" date="2016-01" db="EMBL/GenBank/DDBJ databases">
        <authorList>
            <person name="Oliw E.H."/>
        </authorList>
    </citation>
    <scope>NUCLEOTIDE SEQUENCE [LARGE SCALE GENOMIC DNA]</scope>
    <source>
        <strain evidence="6 7">KA00635</strain>
    </source>
</reference>
<dbReference type="InterPro" id="IPR003593">
    <property type="entry name" value="AAA+_ATPase"/>
</dbReference>
<dbReference type="PROSITE" id="PS50151">
    <property type="entry name" value="UVR"/>
    <property type="match status" value="1"/>
</dbReference>
<dbReference type="RefSeq" id="WP_060937102.1">
    <property type="nucleotide sequence ID" value="NZ_JASOZP010000011.1"/>
</dbReference>